<dbReference type="PANTHER" id="PTHR43459:SF1">
    <property type="entry name" value="EG:BACN32G11.4 PROTEIN"/>
    <property type="match status" value="1"/>
</dbReference>
<dbReference type="InterPro" id="IPR014748">
    <property type="entry name" value="Enoyl-CoA_hydra_C"/>
</dbReference>
<protein>
    <submittedName>
        <fullName evidence="3">Enoyl-CoA hydratase</fullName>
    </submittedName>
</protein>
<evidence type="ECO:0000313" key="4">
    <source>
        <dbReference type="Proteomes" id="UP000030149"/>
    </source>
</evidence>
<dbReference type="Proteomes" id="UP000030149">
    <property type="component" value="Unassembled WGS sequence"/>
</dbReference>
<dbReference type="eggNOG" id="COG1024">
    <property type="taxonomic scope" value="Bacteria"/>
</dbReference>
<reference evidence="4" key="1">
    <citation type="submission" date="2013-09" db="EMBL/GenBank/DDBJ databases">
        <authorList>
            <person name="Zeng Z."/>
            <person name="Chen C."/>
        </authorList>
    </citation>
    <scope>NUCLEOTIDE SEQUENCE [LARGE SCALE GENOMIC DNA]</scope>
    <source>
        <strain evidence="4">DK69</strain>
    </source>
</reference>
<comment type="caution">
    <text evidence="3">The sequence shown here is derived from an EMBL/GenBank/DDBJ whole genome shotgun (WGS) entry which is preliminary data.</text>
</comment>
<dbReference type="Gene3D" id="1.10.12.10">
    <property type="entry name" value="Lyase 2-enoyl-coa Hydratase, Chain A, domain 2"/>
    <property type="match status" value="1"/>
</dbReference>
<dbReference type="InterPro" id="IPR001753">
    <property type="entry name" value="Enoyl-CoA_hydra/iso"/>
</dbReference>
<evidence type="ECO:0000313" key="3">
    <source>
        <dbReference type="EMBL" id="KGO96353.1"/>
    </source>
</evidence>
<evidence type="ECO:0000256" key="1">
    <source>
        <dbReference type="ARBA" id="ARBA00005254"/>
    </source>
</evidence>
<name>V6S9T8_9FLAO</name>
<dbReference type="PROSITE" id="PS00166">
    <property type="entry name" value="ENOYL_COA_HYDRATASE"/>
    <property type="match status" value="1"/>
</dbReference>
<organism evidence="3 4">
    <name type="scientific">Flavobacterium enshiense DK69</name>
    <dbReference type="NCBI Taxonomy" id="1107311"/>
    <lineage>
        <taxon>Bacteria</taxon>
        <taxon>Pseudomonadati</taxon>
        <taxon>Bacteroidota</taxon>
        <taxon>Flavobacteriia</taxon>
        <taxon>Flavobacteriales</taxon>
        <taxon>Flavobacteriaceae</taxon>
        <taxon>Flavobacterium</taxon>
    </lineage>
</organism>
<gene>
    <name evidence="3" type="ORF">Q767_05415</name>
</gene>
<proteinExistence type="inferred from homology"/>
<reference evidence="3 4" key="2">
    <citation type="journal article" date="2015" name="Stand. Genomic Sci.">
        <title>High quality draft genomic sequence of Flavobacterium enshiense DK69(T) and comparison among Flavobacterium genomes.</title>
        <authorList>
            <person name="Zeng Z."/>
            <person name="Chen C."/>
            <person name="Du H."/>
            <person name="Wang G."/>
            <person name="Li M."/>
        </authorList>
    </citation>
    <scope>NUCLEOTIDE SEQUENCE [LARGE SCALE GENOMIC DNA]</scope>
    <source>
        <strain evidence="3 4">DK69</strain>
    </source>
</reference>
<evidence type="ECO:0000256" key="2">
    <source>
        <dbReference type="RuleBase" id="RU003707"/>
    </source>
</evidence>
<dbReference type="STRING" id="1107311.Q767_05415"/>
<dbReference type="Gene3D" id="3.90.226.10">
    <property type="entry name" value="2-enoyl-CoA Hydratase, Chain A, domain 1"/>
    <property type="match status" value="1"/>
</dbReference>
<dbReference type="InterPro" id="IPR018376">
    <property type="entry name" value="Enoyl-CoA_hyd/isom_CS"/>
</dbReference>
<sequence length="261" mass="28237">MSSNSIEVKIENNVAWIALNRPEVFNSFNREMALSLQDTLDNCAADSNVRAIVLTGNGKAFCAGQDLKEVTTPEINPGFRRILEEHYNPIIQKIRNIEKPIVAAVNGVAAGAGANIALACDIVVAVESASFIQAFSKIGLVPDSAGTFFLPRLIGFQKASALMMLGDKVSAEEGVNLGMIYKVFAADSFEAEVKKVAENLAQMPTKALGLTKRLLNQSMTNSLEEQLALESDLQIEASSSYDYNEGVTAFVEKRVPEFKGN</sequence>
<dbReference type="CDD" id="cd06558">
    <property type="entry name" value="crotonase-like"/>
    <property type="match status" value="1"/>
</dbReference>
<dbReference type="GO" id="GO:0003824">
    <property type="term" value="F:catalytic activity"/>
    <property type="evidence" value="ECO:0007669"/>
    <property type="project" value="InterPro"/>
</dbReference>
<keyword evidence="4" id="KW-1185">Reference proteome</keyword>
<dbReference type="Pfam" id="PF00378">
    <property type="entry name" value="ECH_1"/>
    <property type="match status" value="1"/>
</dbReference>
<accession>V6S9T8</accession>
<dbReference type="PATRIC" id="fig|1107311.3.peg.1555"/>
<dbReference type="EMBL" id="JRLZ01000004">
    <property type="protein sequence ID" value="KGO96353.1"/>
    <property type="molecule type" value="Genomic_DNA"/>
</dbReference>
<dbReference type="RefSeq" id="WP_023573580.1">
    <property type="nucleotide sequence ID" value="NZ_AVCS01000009.1"/>
</dbReference>
<dbReference type="AlphaFoldDB" id="V6S9T8"/>
<comment type="similarity">
    <text evidence="1 2">Belongs to the enoyl-CoA hydratase/isomerase family.</text>
</comment>
<dbReference type="OrthoDB" id="9775794at2"/>
<dbReference type="PANTHER" id="PTHR43459">
    <property type="entry name" value="ENOYL-COA HYDRATASE"/>
    <property type="match status" value="1"/>
</dbReference>
<dbReference type="SUPFAM" id="SSF52096">
    <property type="entry name" value="ClpP/crotonase"/>
    <property type="match status" value="1"/>
</dbReference>
<dbReference type="InterPro" id="IPR029045">
    <property type="entry name" value="ClpP/crotonase-like_dom_sf"/>
</dbReference>